<dbReference type="PANTHER" id="PTHR12276:SF115">
    <property type="entry name" value="FI19443P1"/>
    <property type="match status" value="1"/>
</dbReference>
<feature type="compositionally biased region" description="Polar residues" evidence="7">
    <location>
        <begin position="394"/>
        <end position="415"/>
    </location>
</feature>
<accession>A0A1I8BMZ2</accession>
<dbReference type="Pfam" id="PF01417">
    <property type="entry name" value="ENTH"/>
    <property type="match status" value="1"/>
</dbReference>
<dbReference type="Gene3D" id="1.25.40.90">
    <property type="match status" value="1"/>
</dbReference>
<feature type="region of interest" description="Disordered" evidence="7">
    <location>
        <begin position="484"/>
        <end position="518"/>
    </location>
</feature>
<evidence type="ECO:0000256" key="6">
    <source>
        <dbReference type="ARBA" id="ARBA00023121"/>
    </source>
</evidence>
<sequence length="518" mass="56508">MSISTIRRQVKNVALNYTNAQVKVREATSNDPWGPTTALMSEIADMTQDPIHFNEIMSVIWKRLNDHGKNWRHVYKSMVLLDYLIKCGSERVAQQCKENIFSVETLKDFQHIEENRDQGLNVRTKAKQMVALLTDDEKLKNERARFMLTRKRFMTSETSGISSDGTRRAGTSRRRTIDSGGGPVDPEFEEARPSSLGEEEMQLQIALALSKEECEKEQEMRRGDDVRLQIAIEESKREMVARSSSLSSPTGQESPQKPSTSKSQGALNNLLSLGLDEVFSKTAESNALINIQQPAQNDPWSPRPSTTIPMMAGGIPPPPLPFNESTLIPSSAQNDPWAAPTIPPVTYPKLPTTSERSQELEDIFGCSSQTTLNQPLPLAPNNDPWAAFENQNIQNNSTPAQNGSKMGQQRNNIKTPESFLGENSGLVNLDNLLGPTGSQVPKKATNPFLIGSAASAAAATKNNPFLANERPSPSLNEMLQAKQGGGGIVTTNGGNISGSTTVPSNPAPNNAFNAAGLI</sequence>
<comment type="similarity">
    <text evidence="2">Belongs to the epsin family.</text>
</comment>
<dbReference type="SMART" id="SM00273">
    <property type="entry name" value="ENTH"/>
    <property type="match status" value="1"/>
</dbReference>
<comment type="subcellular location">
    <subcellularLocation>
        <location evidence="1">Cytoplasm</location>
    </subcellularLocation>
</comment>
<proteinExistence type="inferred from homology"/>
<feature type="region of interest" description="Disordered" evidence="7">
    <location>
        <begin position="157"/>
        <end position="198"/>
    </location>
</feature>
<feature type="compositionally biased region" description="Polar residues" evidence="7">
    <location>
        <begin position="242"/>
        <end position="265"/>
    </location>
</feature>
<keyword evidence="4" id="KW-0597">Phosphoprotein</keyword>
<evidence type="ECO:0000313" key="10">
    <source>
        <dbReference type="WBParaSite" id="MhA1_Contig34.frz3.gene24"/>
    </source>
</evidence>
<feature type="domain" description="ENTH" evidence="8">
    <location>
        <begin position="12"/>
        <end position="143"/>
    </location>
</feature>
<keyword evidence="5" id="KW-0677">Repeat</keyword>
<organism evidence="9 10">
    <name type="scientific">Meloidogyne hapla</name>
    <name type="common">Root-knot nematode worm</name>
    <dbReference type="NCBI Taxonomy" id="6305"/>
    <lineage>
        <taxon>Eukaryota</taxon>
        <taxon>Metazoa</taxon>
        <taxon>Ecdysozoa</taxon>
        <taxon>Nematoda</taxon>
        <taxon>Chromadorea</taxon>
        <taxon>Rhabditida</taxon>
        <taxon>Tylenchina</taxon>
        <taxon>Tylenchomorpha</taxon>
        <taxon>Tylenchoidea</taxon>
        <taxon>Meloidogynidae</taxon>
        <taxon>Meloidogyninae</taxon>
        <taxon>Meloidogyne</taxon>
    </lineage>
</organism>
<evidence type="ECO:0000256" key="4">
    <source>
        <dbReference type="ARBA" id="ARBA00022553"/>
    </source>
</evidence>
<dbReference type="GO" id="GO:0005543">
    <property type="term" value="F:phospholipid binding"/>
    <property type="evidence" value="ECO:0007669"/>
    <property type="project" value="TreeGrafter"/>
</dbReference>
<dbReference type="AlphaFoldDB" id="A0A1I8BMZ2"/>
<dbReference type="PROSITE" id="PS50942">
    <property type="entry name" value="ENTH"/>
    <property type="match status" value="1"/>
</dbReference>
<evidence type="ECO:0000256" key="2">
    <source>
        <dbReference type="ARBA" id="ARBA00010130"/>
    </source>
</evidence>
<dbReference type="InterPro" id="IPR003903">
    <property type="entry name" value="UIM_dom"/>
</dbReference>
<dbReference type="GO" id="GO:0006897">
    <property type="term" value="P:endocytosis"/>
    <property type="evidence" value="ECO:0007669"/>
    <property type="project" value="TreeGrafter"/>
</dbReference>
<dbReference type="PROSITE" id="PS50330">
    <property type="entry name" value="UIM"/>
    <property type="match status" value="2"/>
</dbReference>
<dbReference type="SUPFAM" id="SSF48464">
    <property type="entry name" value="ENTH/VHS domain"/>
    <property type="match status" value="1"/>
</dbReference>
<name>A0A1I8BMZ2_MELHA</name>
<feature type="region of interest" description="Disordered" evidence="7">
    <location>
        <begin position="394"/>
        <end position="421"/>
    </location>
</feature>
<dbReference type="GO" id="GO:0005768">
    <property type="term" value="C:endosome"/>
    <property type="evidence" value="ECO:0007669"/>
    <property type="project" value="TreeGrafter"/>
</dbReference>
<reference evidence="10" key="1">
    <citation type="submission" date="2016-11" db="UniProtKB">
        <authorList>
            <consortium name="WormBaseParasite"/>
        </authorList>
    </citation>
    <scope>IDENTIFICATION</scope>
</reference>
<evidence type="ECO:0000256" key="3">
    <source>
        <dbReference type="ARBA" id="ARBA00022490"/>
    </source>
</evidence>
<dbReference type="WBParaSite" id="MhA1_Contig34.frz3.gene24">
    <property type="protein sequence ID" value="MhA1_Contig34.frz3.gene24"/>
    <property type="gene ID" value="MhA1_Contig34.frz3.gene24"/>
</dbReference>
<keyword evidence="6" id="KW-0446">Lipid-binding</keyword>
<keyword evidence="9" id="KW-1185">Reference proteome</keyword>
<evidence type="ECO:0000313" key="9">
    <source>
        <dbReference type="Proteomes" id="UP000095281"/>
    </source>
</evidence>
<keyword evidence="3" id="KW-0963">Cytoplasm</keyword>
<dbReference type="CDD" id="cd16990">
    <property type="entry name" value="ENTH_Epsin"/>
    <property type="match status" value="1"/>
</dbReference>
<dbReference type="InterPro" id="IPR008942">
    <property type="entry name" value="ENTH_VHS"/>
</dbReference>
<dbReference type="InterPro" id="IPR013809">
    <property type="entry name" value="ENTH"/>
</dbReference>
<feature type="compositionally biased region" description="Low complexity" evidence="7">
    <location>
        <begin position="489"/>
        <end position="518"/>
    </location>
</feature>
<evidence type="ECO:0000256" key="1">
    <source>
        <dbReference type="ARBA" id="ARBA00004496"/>
    </source>
</evidence>
<evidence type="ECO:0000259" key="8">
    <source>
        <dbReference type="PROSITE" id="PS50942"/>
    </source>
</evidence>
<dbReference type="GO" id="GO:0005886">
    <property type="term" value="C:plasma membrane"/>
    <property type="evidence" value="ECO:0007669"/>
    <property type="project" value="TreeGrafter"/>
</dbReference>
<dbReference type="OMA" id="YLIKCGS"/>
<dbReference type="Proteomes" id="UP000095281">
    <property type="component" value="Unplaced"/>
</dbReference>
<dbReference type="GO" id="GO:0030276">
    <property type="term" value="F:clathrin binding"/>
    <property type="evidence" value="ECO:0007669"/>
    <property type="project" value="TreeGrafter"/>
</dbReference>
<dbReference type="GO" id="GO:0030125">
    <property type="term" value="C:clathrin vesicle coat"/>
    <property type="evidence" value="ECO:0007669"/>
    <property type="project" value="TreeGrafter"/>
</dbReference>
<protein>
    <submittedName>
        <fullName evidence="10">ENTH domain-containing protein</fullName>
    </submittedName>
</protein>
<feature type="region of interest" description="Disordered" evidence="7">
    <location>
        <begin position="237"/>
        <end position="265"/>
    </location>
</feature>
<dbReference type="PANTHER" id="PTHR12276">
    <property type="entry name" value="EPSIN/ENT-RELATED"/>
    <property type="match status" value="1"/>
</dbReference>
<evidence type="ECO:0000256" key="7">
    <source>
        <dbReference type="SAM" id="MobiDB-lite"/>
    </source>
</evidence>
<dbReference type="SMART" id="SM00726">
    <property type="entry name" value="UIM"/>
    <property type="match status" value="2"/>
</dbReference>
<dbReference type="FunFam" id="1.25.40.90:FF:000002">
    <property type="entry name" value="epsin-2 isoform X1"/>
    <property type="match status" value="1"/>
</dbReference>
<evidence type="ECO:0000256" key="5">
    <source>
        <dbReference type="ARBA" id="ARBA00022737"/>
    </source>
</evidence>